<comment type="caution">
    <text evidence="1">The sequence shown here is derived from an EMBL/GenBank/DDBJ whole genome shotgun (WGS) entry which is preliminary data.</text>
</comment>
<keyword evidence="2" id="KW-1185">Reference proteome</keyword>
<dbReference type="Proteomes" id="UP000828390">
    <property type="component" value="Unassembled WGS sequence"/>
</dbReference>
<accession>A0A9D4DSB3</accession>
<dbReference type="AlphaFoldDB" id="A0A9D4DSB3"/>
<protein>
    <submittedName>
        <fullName evidence="1">Uncharacterized protein</fullName>
    </submittedName>
</protein>
<evidence type="ECO:0000313" key="1">
    <source>
        <dbReference type="EMBL" id="KAH3754491.1"/>
    </source>
</evidence>
<dbReference type="EMBL" id="JAIWYP010000010">
    <property type="protein sequence ID" value="KAH3754491.1"/>
    <property type="molecule type" value="Genomic_DNA"/>
</dbReference>
<reference evidence="1" key="1">
    <citation type="journal article" date="2019" name="bioRxiv">
        <title>The Genome of the Zebra Mussel, Dreissena polymorpha: A Resource for Invasive Species Research.</title>
        <authorList>
            <person name="McCartney M.A."/>
            <person name="Auch B."/>
            <person name="Kono T."/>
            <person name="Mallez S."/>
            <person name="Zhang Y."/>
            <person name="Obille A."/>
            <person name="Becker A."/>
            <person name="Abrahante J.E."/>
            <person name="Garbe J."/>
            <person name="Badalamenti J.P."/>
            <person name="Herman A."/>
            <person name="Mangelson H."/>
            <person name="Liachko I."/>
            <person name="Sullivan S."/>
            <person name="Sone E.D."/>
            <person name="Koren S."/>
            <person name="Silverstein K.A.T."/>
            <person name="Beckman K.B."/>
            <person name="Gohl D.M."/>
        </authorList>
    </citation>
    <scope>NUCLEOTIDE SEQUENCE</scope>
    <source>
        <strain evidence="1">Duluth1</strain>
        <tissue evidence="1">Whole animal</tissue>
    </source>
</reference>
<name>A0A9D4DSB3_DREPO</name>
<organism evidence="1 2">
    <name type="scientific">Dreissena polymorpha</name>
    <name type="common">Zebra mussel</name>
    <name type="synonym">Mytilus polymorpha</name>
    <dbReference type="NCBI Taxonomy" id="45954"/>
    <lineage>
        <taxon>Eukaryota</taxon>
        <taxon>Metazoa</taxon>
        <taxon>Spiralia</taxon>
        <taxon>Lophotrochozoa</taxon>
        <taxon>Mollusca</taxon>
        <taxon>Bivalvia</taxon>
        <taxon>Autobranchia</taxon>
        <taxon>Heteroconchia</taxon>
        <taxon>Euheterodonta</taxon>
        <taxon>Imparidentia</taxon>
        <taxon>Neoheterodontei</taxon>
        <taxon>Myida</taxon>
        <taxon>Dreissenoidea</taxon>
        <taxon>Dreissenidae</taxon>
        <taxon>Dreissena</taxon>
    </lineage>
</organism>
<reference evidence="1" key="2">
    <citation type="submission" date="2020-11" db="EMBL/GenBank/DDBJ databases">
        <authorList>
            <person name="McCartney M.A."/>
            <person name="Auch B."/>
            <person name="Kono T."/>
            <person name="Mallez S."/>
            <person name="Becker A."/>
            <person name="Gohl D.M."/>
            <person name="Silverstein K.A.T."/>
            <person name="Koren S."/>
            <person name="Bechman K.B."/>
            <person name="Herman A."/>
            <person name="Abrahante J.E."/>
            <person name="Garbe J."/>
        </authorList>
    </citation>
    <scope>NUCLEOTIDE SEQUENCE</scope>
    <source>
        <strain evidence="1">Duluth1</strain>
        <tissue evidence="1">Whole animal</tissue>
    </source>
</reference>
<sequence>METTALTTKISRHSVGNSVSVSHLHSWKLQLLQPRYLVIVLATQCQRVIHSHGNYGSYSQDILS</sequence>
<gene>
    <name evidence="1" type="ORF">DPMN_189166</name>
</gene>
<proteinExistence type="predicted"/>
<evidence type="ECO:0000313" key="2">
    <source>
        <dbReference type="Proteomes" id="UP000828390"/>
    </source>
</evidence>